<protein>
    <submittedName>
        <fullName evidence="3">Uncharacterized protein</fullName>
    </submittedName>
</protein>
<keyword evidence="2" id="KW-0472">Membrane</keyword>
<accession>A0AAV9DEV7</accession>
<evidence type="ECO:0000313" key="4">
    <source>
        <dbReference type="Proteomes" id="UP001180020"/>
    </source>
</evidence>
<feature type="coiled-coil region" evidence="1">
    <location>
        <begin position="15"/>
        <end position="69"/>
    </location>
</feature>
<comment type="caution">
    <text evidence="3">The sequence shown here is derived from an EMBL/GenBank/DDBJ whole genome shotgun (WGS) entry which is preliminary data.</text>
</comment>
<organism evidence="3 4">
    <name type="scientific">Acorus calamus</name>
    <name type="common">Sweet flag</name>
    <dbReference type="NCBI Taxonomy" id="4465"/>
    <lineage>
        <taxon>Eukaryota</taxon>
        <taxon>Viridiplantae</taxon>
        <taxon>Streptophyta</taxon>
        <taxon>Embryophyta</taxon>
        <taxon>Tracheophyta</taxon>
        <taxon>Spermatophyta</taxon>
        <taxon>Magnoliopsida</taxon>
        <taxon>Liliopsida</taxon>
        <taxon>Acoraceae</taxon>
        <taxon>Acorus</taxon>
    </lineage>
</organism>
<dbReference type="Proteomes" id="UP001180020">
    <property type="component" value="Unassembled WGS sequence"/>
</dbReference>
<reference evidence="3" key="2">
    <citation type="submission" date="2023-06" db="EMBL/GenBank/DDBJ databases">
        <authorList>
            <person name="Ma L."/>
            <person name="Liu K.-W."/>
            <person name="Li Z."/>
            <person name="Hsiao Y.-Y."/>
            <person name="Qi Y."/>
            <person name="Fu T."/>
            <person name="Tang G."/>
            <person name="Zhang D."/>
            <person name="Sun W.-H."/>
            <person name="Liu D.-K."/>
            <person name="Li Y."/>
            <person name="Chen G.-Z."/>
            <person name="Liu X.-D."/>
            <person name="Liao X.-Y."/>
            <person name="Jiang Y.-T."/>
            <person name="Yu X."/>
            <person name="Hao Y."/>
            <person name="Huang J."/>
            <person name="Zhao X.-W."/>
            <person name="Ke S."/>
            <person name="Chen Y.-Y."/>
            <person name="Wu W.-L."/>
            <person name="Hsu J.-L."/>
            <person name="Lin Y.-F."/>
            <person name="Huang M.-D."/>
            <person name="Li C.-Y."/>
            <person name="Huang L."/>
            <person name="Wang Z.-W."/>
            <person name="Zhao X."/>
            <person name="Zhong W.-Y."/>
            <person name="Peng D.-H."/>
            <person name="Ahmad S."/>
            <person name="Lan S."/>
            <person name="Zhang J.-S."/>
            <person name="Tsai W.-C."/>
            <person name="Van De Peer Y."/>
            <person name="Liu Z.-J."/>
        </authorList>
    </citation>
    <scope>NUCLEOTIDE SEQUENCE</scope>
    <source>
        <strain evidence="3">CP</strain>
        <tissue evidence="3">Leaves</tissue>
    </source>
</reference>
<dbReference type="AlphaFoldDB" id="A0AAV9DEV7"/>
<gene>
    <name evidence="3" type="ORF">QJS10_CPB13g00986</name>
</gene>
<keyword evidence="4" id="KW-1185">Reference proteome</keyword>
<keyword evidence="2" id="KW-1133">Transmembrane helix</keyword>
<dbReference type="SUPFAM" id="SSF46579">
    <property type="entry name" value="Prefoldin"/>
    <property type="match status" value="1"/>
</dbReference>
<evidence type="ECO:0000313" key="3">
    <source>
        <dbReference type="EMBL" id="KAK1300081.1"/>
    </source>
</evidence>
<reference evidence="3" key="1">
    <citation type="journal article" date="2023" name="Nat. Commun.">
        <title>Diploid and tetraploid genomes of Acorus and the evolution of monocots.</title>
        <authorList>
            <person name="Ma L."/>
            <person name="Liu K.W."/>
            <person name="Li Z."/>
            <person name="Hsiao Y.Y."/>
            <person name="Qi Y."/>
            <person name="Fu T."/>
            <person name="Tang G.D."/>
            <person name="Zhang D."/>
            <person name="Sun W.H."/>
            <person name="Liu D.K."/>
            <person name="Li Y."/>
            <person name="Chen G.Z."/>
            <person name="Liu X.D."/>
            <person name="Liao X.Y."/>
            <person name="Jiang Y.T."/>
            <person name="Yu X."/>
            <person name="Hao Y."/>
            <person name="Huang J."/>
            <person name="Zhao X.W."/>
            <person name="Ke S."/>
            <person name="Chen Y.Y."/>
            <person name="Wu W.L."/>
            <person name="Hsu J.L."/>
            <person name="Lin Y.F."/>
            <person name="Huang M.D."/>
            <person name="Li C.Y."/>
            <person name="Huang L."/>
            <person name="Wang Z.W."/>
            <person name="Zhao X."/>
            <person name="Zhong W.Y."/>
            <person name="Peng D.H."/>
            <person name="Ahmad S."/>
            <person name="Lan S."/>
            <person name="Zhang J.S."/>
            <person name="Tsai W.C."/>
            <person name="Van de Peer Y."/>
            <person name="Liu Z.J."/>
        </authorList>
    </citation>
    <scope>NUCLEOTIDE SEQUENCE</scope>
    <source>
        <strain evidence="3">CP</strain>
    </source>
</reference>
<feature type="transmembrane region" description="Helical" evidence="2">
    <location>
        <begin position="76"/>
        <end position="94"/>
    </location>
</feature>
<dbReference type="EMBL" id="JAUJYO010000013">
    <property type="protein sequence ID" value="KAK1300081.1"/>
    <property type="molecule type" value="Genomic_DNA"/>
</dbReference>
<keyword evidence="1" id="KW-0175">Coiled coil</keyword>
<evidence type="ECO:0000256" key="1">
    <source>
        <dbReference type="SAM" id="Coils"/>
    </source>
</evidence>
<name>A0AAV9DEV7_ACOCL</name>
<proteinExistence type="predicted"/>
<sequence>MVGSIDQQYAPIEENSTLLVRLEAVEEMIKRLKALQECVGELEHQVEALQEMITKIQALRECVAELEHQNHSYKKVFFLLLMLFAVFVGAKLSGS</sequence>
<keyword evidence="2" id="KW-0812">Transmembrane</keyword>
<evidence type="ECO:0000256" key="2">
    <source>
        <dbReference type="SAM" id="Phobius"/>
    </source>
</evidence>